<feature type="transmembrane region" description="Helical" evidence="1">
    <location>
        <begin position="68"/>
        <end position="87"/>
    </location>
</feature>
<dbReference type="AlphaFoldDB" id="A0A6N2RHD6"/>
<feature type="transmembrane region" description="Helical" evidence="1">
    <location>
        <begin position="373"/>
        <end position="393"/>
    </location>
</feature>
<dbReference type="EMBL" id="CACRSY010000005">
    <property type="protein sequence ID" value="VYS79215.1"/>
    <property type="molecule type" value="Genomic_DNA"/>
</dbReference>
<feature type="transmembrane region" description="Helical" evidence="1">
    <location>
        <begin position="36"/>
        <end position="56"/>
    </location>
</feature>
<proteinExistence type="predicted"/>
<protein>
    <recommendedName>
        <fullName evidence="3">O-Antigen ligase</fullName>
    </recommendedName>
</protein>
<name>A0A6N2RHD6_BLAHA</name>
<accession>A0A6N2RHD6</accession>
<feature type="transmembrane region" description="Helical" evidence="1">
    <location>
        <begin position="123"/>
        <end position="145"/>
    </location>
</feature>
<reference evidence="2" key="1">
    <citation type="submission" date="2019-11" db="EMBL/GenBank/DDBJ databases">
        <authorList>
            <person name="Feng L."/>
        </authorList>
    </citation>
    <scope>NUCLEOTIDE SEQUENCE</scope>
    <source>
        <strain evidence="2">BhanseniiLFYP23</strain>
    </source>
</reference>
<feature type="transmembrane region" description="Helical" evidence="1">
    <location>
        <begin position="338"/>
        <end position="361"/>
    </location>
</feature>
<keyword evidence="1" id="KW-0812">Transmembrane</keyword>
<gene>
    <name evidence="2" type="ORF">BHLFYP23_01585</name>
</gene>
<evidence type="ECO:0008006" key="3">
    <source>
        <dbReference type="Google" id="ProtNLM"/>
    </source>
</evidence>
<feature type="transmembrane region" description="Helical" evidence="1">
    <location>
        <begin position="12"/>
        <end position="30"/>
    </location>
</feature>
<keyword evidence="1" id="KW-1133">Transmembrane helix</keyword>
<evidence type="ECO:0000313" key="2">
    <source>
        <dbReference type="EMBL" id="VYS79215.1"/>
    </source>
</evidence>
<organism evidence="2">
    <name type="scientific">Blautia hansenii</name>
    <name type="common">Ruminococcus hansenii</name>
    <dbReference type="NCBI Taxonomy" id="1322"/>
    <lineage>
        <taxon>Bacteria</taxon>
        <taxon>Bacillati</taxon>
        <taxon>Bacillota</taxon>
        <taxon>Clostridia</taxon>
        <taxon>Lachnospirales</taxon>
        <taxon>Lachnospiraceae</taxon>
        <taxon>Blautia</taxon>
    </lineage>
</organism>
<sequence length="434" mass="50863">MITIRRRNIGEWLILFVVIFSTFFLGLKQMVGLPGIFDYVVDLVLFVLFILEIVKISKSKLDRDMGKIKLIFWIVFFLIYASASYLWNFQSIFYFLNGFRNTFRFYVFFVACILFLTEEEVHFYFKVFDWLLLVNVLLCTYQFFVLGKKMDFLGGIFGTESGCNAYMNTFLMIVMIRSVLLYLHREESIWLCFAKFLGTVYIASLAEIKIVFFELILIIILATLFTKFTWRKLFIIVGGVVFICMGVTALLAIFPEWAQHFSVEGIYNIVASKDGYTGTGDLNRLTAIQTINEKFFRTIPEKLFGYGLGNCDYASVDFLTTPFYRMHYRLHYTWMSTAIVYLELGFVGLIFYFGLFIDVFWQACKKISQNHNFIFQFAKIMAIFCVVIGIYNNSLRTDAGYMAYLALAFVFAQGKTYEPKKEKKYLKYEYKKNN</sequence>
<feature type="transmembrane region" description="Helical" evidence="1">
    <location>
        <begin position="233"/>
        <end position="254"/>
    </location>
</feature>
<feature type="transmembrane region" description="Helical" evidence="1">
    <location>
        <begin position="165"/>
        <end position="183"/>
    </location>
</feature>
<keyword evidence="1" id="KW-0472">Membrane</keyword>
<dbReference type="RefSeq" id="WP_156341857.1">
    <property type="nucleotide sequence ID" value="NZ_CACRSY010000005.1"/>
</dbReference>
<feature type="transmembrane region" description="Helical" evidence="1">
    <location>
        <begin position="93"/>
        <end position="116"/>
    </location>
</feature>
<evidence type="ECO:0000256" key="1">
    <source>
        <dbReference type="SAM" id="Phobius"/>
    </source>
</evidence>